<name>A0A1I1P7H5_9HYPH</name>
<feature type="transmembrane region" description="Helical" evidence="1">
    <location>
        <begin position="231"/>
        <end position="251"/>
    </location>
</feature>
<feature type="transmembrane region" description="Helical" evidence="1">
    <location>
        <begin position="150"/>
        <end position="167"/>
    </location>
</feature>
<dbReference type="AlphaFoldDB" id="A0A1I1P7H5"/>
<reference evidence="2 3" key="1">
    <citation type="submission" date="2016-10" db="EMBL/GenBank/DDBJ databases">
        <authorList>
            <person name="de Groot N.N."/>
        </authorList>
    </citation>
    <scope>NUCLEOTIDE SEQUENCE [LARGE SCALE GENOMIC DNA]</scope>
    <source>
        <strain evidence="2 3">CGMCC 1.10210</strain>
    </source>
</reference>
<feature type="transmembrane region" description="Helical" evidence="1">
    <location>
        <begin position="330"/>
        <end position="361"/>
    </location>
</feature>
<evidence type="ECO:0000313" key="3">
    <source>
        <dbReference type="Proteomes" id="UP000182258"/>
    </source>
</evidence>
<dbReference type="RefSeq" id="WP_052952769.1">
    <property type="nucleotide sequence ID" value="NZ_FOMB01000019.1"/>
</dbReference>
<feature type="transmembrane region" description="Helical" evidence="1">
    <location>
        <begin position="70"/>
        <end position="91"/>
    </location>
</feature>
<dbReference type="OrthoDB" id="7462354at2"/>
<sequence>MALVEERPVAVKFTGTRREMGGLLLRGYGLLLPTIGLYRFWLTTWKRRFYWAHTEIDGDALEYTGNAMQLLLGFLMAVAVFLPLYGLFFYFSTLSQEAAFSGYGGVAVLVWFLMGYATYRARDFRLSRTLWRGIRFDQAGSAWNYAFRRFFWSLLVIATAGLAYPFMSANLWSYRYRNSWYGDRQFGFNGGWKLLAKPYYLAWLACAVIGVTGLTIGWSMGALPDAGEPNLVGYIPMVVSALLIGAVHLLYRARELSRMLSSVRLGGAALSVTLRGRSLIGQYLLFGLALAGLLVVLAIGGLLVLGALAGDAFADGAFDMAVFMQHLQSSFLVLLAIIFGYLLVLAAFTMMAELFLGLAFWKLVASNASITDVDSLRSVRARGEDRALAGEGLADALNVGSY</sequence>
<feature type="transmembrane region" description="Helical" evidence="1">
    <location>
        <begin position="23"/>
        <end position="41"/>
    </location>
</feature>
<keyword evidence="1" id="KW-0472">Membrane</keyword>
<dbReference type="STRING" id="728005.SAMN04488059_11921"/>
<accession>A0A1I1P7H5</accession>
<feature type="transmembrane region" description="Helical" evidence="1">
    <location>
        <begin position="283"/>
        <end position="310"/>
    </location>
</feature>
<keyword evidence="1" id="KW-0812">Transmembrane</keyword>
<feature type="transmembrane region" description="Helical" evidence="1">
    <location>
        <begin position="98"/>
        <end position="119"/>
    </location>
</feature>
<evidence type="ECO:0000313" key="2">
    <source>
        <dbReference type="EMBL" id="SFD05646.1"/>
    </source>
</evidence>
<dbReference type="Proteomes" id="UP000182258">
    <property type="component" value="Unassembled WGS sequence"/>
</dbReference>
<gene>
    <name evidence="2" type="ORF">SAMN04488059_11921</name>
</gene>
<dbReference type="Pfam" id="PF05987">
    <property type="entry name" value="DUF898"/>
    <property type="match status" value="1"/>
</dbReference>
<keyword evidence="1" id="KW-1133">Transmembrane helix</keyword>
<proteinExistence type="predicted"/>
<protein>
    <submittedName>
        <fullName evidence="2">Uncharacterized membrane protein YjgN, DUF898 family</fullName>
    </submittedName>
</protein>
<dbReference type="InterPro" id="IPR010295">
    <property type="entry name" value="DUF898"/>
</dbReference>
<feature type="transmembrane region" description="Helical" evidence="1">
    <location>
        <begin position="199"/>
        <end position="219"/>
    </location>
</feature>
<dbReference type="EMBL" id="FOMB01000019">
    <property type="protein sequence ID" value="SFD05646.1"/>
    <property type="molecule type" value="Genomic_DNA"/>
</dbReference>
<organism evidence="2 3">
    <name type="scientific">Devosia psychrophila</name>
    <dbReference type="NCBI Taxonomy" id="728005"/>
    <lineage>
        <taxon>Bacteria</taxon>
        <taxon>Pseudomonadati</taxon>
        <taxon>Pseudomonadota</taxon>
        <taxon>Alphaproteobacteria</taxon>
        <taxon>Hyphomicrobiales</taxon>
        <taxon>Devosiaceae</taxon>
        <taxon>Devosia</taxon>
    </lineage>
</organism>
<evidence type="ECO:0000256" key="1">
    <source>
        <dbReference type="SAM" id="Phobius"/>
    </source>
</evidence>